<name>F3GQJ8_PSESJ</name>
<comment type="caution">
    <text evidence="1">The sequence shown here is derived from an EMBL/GenBank/DDBJ whole genome shotgun (WGS) entry which is preliminary data.</text>
</comment>
<evidence type="ECO:0000313" key="2">
    <source>
        <dbReference type="Proteomes" id="UP000004986"/>
    </source>
</evidence>
<gene>
    <name evidence="1" type="ORF">PSYPI_46085</name>
</gene>
<dbReference type="EMBL" id="AEAI01004162">
    <property type="protein sequence ID" value="EGH49351.1"/>
    <property type="molecule type" value="Genomic_DNA"/>
</dbReference>
<dbReference type="Proteomes" id="UP000004986">
    <property type="component" value="Unassembled WGS sequence"/>
</dbReference>
<protein>
    <submittedName>
        <fullName evidence="1">Uncharacterized protein</fullName>
    </submittedName>
</protein>
<sequence>SQYKHKQAGNLRLTDIARTINTQDWELAKDIVSTLNAFMASKDLELLEY</sequence>
<proteinExistence type="predicted"/>
<feature type="non-terminal residue" evidence="1">
    <location>
        <position position="49"/>
    </location>
</feature>
<evidence type="ECO:0000313" key="1">
    <source>
        <dbReference type="EMBL" id="EGH49351.1"/>
    </source>
</evidence>
<organism evidence="1 2">
    <name type="scientific">Pseudomonas syringae pv. pisi str. 1704B</name>
    <dbReference type="NCBI Taxonomy" id="629263"/>
    <lineage>
        <taxon>Bacteria</taxon>
        <taxon>Pseudomonadati</taxon>
        <taxon>Pseudomonadota</taxon>
        <taxon>Gammaproteobacteria</taxon>
        <taxon>Pseudomonadales</taxon>
        <taxon>Pseudomonadaceae</taxon>
        <taxon>Pseudomonas</taxon>
        <taxon>Pseudomonas syringae</taxon>
    </lineage>
</organism>
<reference evidence="1 2" key="1">
    <citation type="journal article" date="2011" name="PLoS Pathog.">
        <title>Dynamic evolution of pathogenicity revealed by sequencing and comparative genomics of 19 Pseudomonas syringae isolates.</title>
        <authorList>
            <person name="Baltrus D.A."/>
            <person name="Nishimura M.T."/>
            <person name="Romanchuk A."/>
            <person name="Chang J.H."/>
            <person name="Mukhtar M.S."/>
            <person name="Cherkis K."/>
            <person name="Roach J."/>
            <person name="Grant S.R."/>
            <person name="Jones C.D."/>
            <person name="Dangl J.L."/>
        </authorList>
    </citation>
    <scope>NUCLEOTIDE SEQUENCE [LARGE SCALE GENOMIC DNA]</scope>
    <source>
        <strain evidence="1 2">1704B</strain>
    </source>
</reference>
<feature type="non-terminal residue" evidence="1">
    <location>
        <position position="1"/>
    </location>
</feature>
<accession>F3GQJ8</accession>
<dbReference type="AlphaFoldDB" id="F3GQJ8"/>
<keyword evidence="2" id="KW-1185">Reference proteome</keyword>